<dbReference type="AlphaFoldDB" id="A0A6A6P6L7"/>
<dbReference type="OrthoDB" id="1913277at2759"/>
<protein>
    <submittedName>
        <fullName evidence="7">NADH-ubiquinone oxidoreductase 213 kDa subunit</fullName>
    </submittedName>
</protein>
<keyword evidence="7" id="KW-0830">Ubiquinone</keyword>
<keyword evidence="6" id="KW-0472">Membrane</keyword>
<evidence type="ECO:0000256" key="3">
    <source>
        <dbReference type="ARBA" id="ARBA00022792"/>
    </source>
</evidence>
<evidence type="ECO:0000256" key="5">
    <source>
        <dbReference type="ARBA" id="ARBA00023128"/>
    </source>
</evidence>
<keyword evidence="5" id="KW-0496">Mitochondrion</keyword>
<evidence type="ECO:0000313" key="8">
    <source>
        <dbReference type="Proteomes" id="UP000799766"/>
    </source>
</evidence>
<evidence type="ECO:0000256" key="4">
    <source>
        <dbReference type="ARBA" id="ARBA00022989"/>
    </source>
</evidence>
<dbReference type="EMBL" id="MU001675">
    <property type="protein sequence ID" value="KAF2459646.1"/>
    <property type="molecule type" value="Genomic_DNA"/>
</dbReference>
<evidence type="ECO:0000256" key="2">
    <source>
        <dbReference type="ARBA" id="ARBA00022692"/>
    </source>
</evidence>
<keyword evidence="3" id="KW-0999">Mitochondrion inner membrane</keyword>
<accession>A0A6A6P6L7</accession>
<dbReference type="GO" id="GO:0006120">
    <property type="term" value="P:mitochondrial electron transport, NADH to ubiquinone"/>
    <property type="evidence" value="ECO:0007669"/>
    <property type="project" value="InterPro"/>
</dbReference>
<dbReference type="PANTHER" id="PTHR21382">
    <property type="entry name" value="NADH-UBIQUINONE OXIDOREDUCTASE SUBUNIT"/>
    <property type="match status" value="1"/>
</dbReference>
<evidence type="ECO:0000313" key="7">
    <source>
        <dbReference type="EMBL" id="KAF2459646.1"/>
    </source>
</evidence>
<sequence length="194" mass="20657">MASEEQPYQPRDVIDRTIKAVMVVGGAGTVLSAIQNSLTRQNVGALGFITRTGGTIGTFAALGAGYAFTSTAAANLREKDDAYNEAIGGFFGGSVIGLSKRSFPKTLGYGAGLAIVLSAFKYTGGGFSRHGKDYTKDNVEAKDALRNAKRIPMEQTLSEIGEGRGIYPEGYEERRRARIKEKYGIDLSGVPPAH</sequence>
<name>A0A6A6P6L7_9PEZI</name>
<organism evidence="7 8">
    <name type="scientific">Lineolata rhizophorae</name>
    <dbReference type="NCBI Taxonomy" id="578093"/>
    <lineage>
        <taxon>Eukaryota</taxon>
        <taxon>Fungi</taxon>
        <taxon>Dikarya</taxon>
        <taxon>Ascomycota</taxon>
        <taxon>Pezizomycotina</taxon>
        <taxon>Dothideomycetes</taxon>
        <taxon>Dothideomycetes incertae sedis</taxon>
        <taxon>Lineolatales</taxon>
        <taxon>Lineolataceae</taxon>
        <taxon>Lineolata</taxon>
    </lineage>
</organism>
<keyword evidence="8" id="KW-1185">Reference proteome</keyword>
<dbReference type="GO" id="GO:0005743">
    <property type="term" value="C:mitochondrial inner membrane"/>
    <property type="evidence" value="ECO:0007669"/>
    <property type="project" value="UniProtKB-SubCell"/>
</dbReference>
<keyword evidence="4" id="KW-1133">Transmembrane helix</keyword>
<dbReference type="PANTHER" id="PTHR21382:SF1">
    <property type="entry name" value="NADH DEHYDROGENASE [UBIQUINONE] 1 ALPHA SUBCOMPLEX SUBUNIT 11"/>
    <property type="match status" value="1"/>
</dbReference>
<dbReference type="Proteomes" id="UP000799766">
    <property type="component" value="Unassembled WGS sequence"/>
</dbReference>
<dbReference type="GO" id="GO:0045271">
    <property type="term" value="C:respiratory chain complex I"/>
    <property type="evidence" value="ECO:0007669"/>
    <property type="project" value="InterPro"/>
</dbReference>
<comment type="subcellular location">
    <subcellularLocation>
        <location evidence="1">Mitochondrion inner membrane</location>
        <topology evidence="1">Multi-pass membrane protein</topology>
    </subcellularLocation>
</comment>
<gene>
    <name evidence="7" type="ORF">BDY21DRAFT_194491</name>
</gene>
<dbReference type="InterPro" id="IPR039205">
    <property type="entry name" value="NDUFA11"/>
</dbReference>
<proteinExistence type="predicted"/>
<reference evidence="7" key="1">
    <citation type="journal article" date="2020" name="Stud. Mycol.">
        <title>101 Dothideomycetes genomes: a test case for predicting lifestyles and emergence of pathogens.</title>
        <authorList>
            <person name="Haridas S."/>
            <person name="Albert R."/>
            <person name="Binder M."/>
            <person name="Bloem J."/>
            <person name="Labutti K."/>
            <person name="Salamov A."/>
            <person name="Andreopoulos B."/>
            <person name="Baker S."/>
            <person name="Barry K."/>
            <person name="Bills G."/>
            <person name="Bluhm B."/>
            <person name="Cannon C."/>
            <person name="Castanera R."/>
            <person name="Culley D."/>
            <person name="Daum C."/>
            <person name="Ezra D."/>
            <person name="Gonzalez J."/>
            <person name="Henrissat B."/>
            <person name="Kuo A."/>
            <person name="Liang C."/>
            <person name="Lipzen A."/>
            <person name="Lutzoni F."/>
            <person name="Magnuson J."/>
            <person name="Mondo S."/>
            <person name="Nolan M."/>
            <person name="Ohm R."/>
            <person name="Pangilinan J."/>
            <person name="Park H.-J."/>
            <person name="Ramirez L."/>
            <person name="Alfaro M."/>
            <person name="Sun H."/>
            <person name="Tritt A."/>
            <person name="Yoshinaga Y."/>
            <person name="Zwiers L.-H."/>
            <person name="Turgeon B."/>
            <person name="Goodwin S."/>
            <person name="Spatafora J."/>
            <person name="Crous P."/>
            <person name="Grigoriev I."/>
        </authorList>
    </citation>
    <scope>NUCLEOTIDE SEQUENCE</scope>
    <source>
        <strain evidence="7">ATCC 16933</strain>
    </source>
</reference>
<evidence type="ECO:0000256" key="1">
    <source>
        <dbReference type="ARBA" id="ARBA00004448"/>
    </source>
</evidence>
<dbReference type="Pfam" id="PF02466">
    <property type="entry name" value="Tim17"/>
    <property type="match status" value="1"/>
</dbReference>
<evidence type="ECO:0000256" key="6">
    <source>
        <dbReference type="ARBA" id="ARBA00023136"/>
    </source>
</evidence>
<keyword evidence="2" id="KW-0812">Transmembrane</keyword>